<protein>
    <submittedName>
        <fullName evidence="2">Uncharacterized protein</fullName>
    </submittedName>
</protein>
<dbReference type="RefSeq" id="WP_102598832.1">
    <property type="nucleotide sequence ID" value="NZ_JABUYH010000008.1"/>
</dbReference>
<proteinExistence type="predicted"/>
<feature type="compositionally biased region" description="Basic and acidic residues" evidence="1">
    <location>
        <begin position="140"/>
        <end position="157"/>
    </location>
</feature>
<evidence type="ECO:0000313" key="2">
    <source>
        <dbReference type="EMBL" id="PMQ19789.1"/>
    </source>
</evidence>
<organism evidence="2 3">
    <name type="scientific">Glutamicibacter arilaitensis</name>
    <dbReference type="NCBI Taxonomy" id="256701"/>
    <lineage>
        <taxon>Bacteria</taxon>
        <taxon>Bacillati</taxon>
        <taxon>Actinomycetota</taxon>
        <taxon>Actinomycetes</taxon>
        <taxon>Micrococcales</taxon>
        <taxon>Micrococcaceae</taxon>
        <taxon>Glutamicibacter</taxon>
    </lineage>
</organism>
<gene>
    <name evidence="2" type="ORF">CIK84_14215</name>
</gene>
<name>A0A2N7S0X7_9MICC</name>
<reference evidence="2 3" key="1">
    <citation type="journal article" date="2017" name="Elife">
        <title>Extensive horizontal gene transfer in cheese-associated bacteria.</title>
        <authorList>
            <person name="Bonham K.S."/>
            <person name="Wolfe B.E."/>
            <person name="Dutton R.J."/>
        </authorList>
    </citation>
    <scope>NUCLEOTIDE SEQUENCE [LARGE SCALE GENOMIC DNA]</scope>
    <source>
        <strain evidence="2 3">JB182</strain>
    </source>
</reference>
<feature type="region of interest" description="Disordered" evidence="1">
    <location>
        <begin position="1"/>
        <end position="22"/>
    </location>
</feature>
<evidence type="ECO:0000256" key="1">
    <source>
        <dbReference type="SAM" id="MobiDB-lite"/>
    </source>
</evidence>
<dbReference type="EMBL" id="PNQX01000002">
    <property type="protein sequence ID" value="PMQ19789.1"/>
    <property type="molecule type" value="Genomic_DNA"/>
</dbReference>
<accession>A0A2N7S0X7</accession>
<comment type="caution">
    <text evidence="2">The sequence shown here is derived from an EMBL/GenBank/DDBJ whole genome shotgun (WGS) entry which is preliminary data.</text>
</comment>
<evidence type="ECO:0000313" key="3">
    <source>
        <dbReference type="Proteomes" id="UP000235739"/>
    </source>
</evidence>
<dbReference type="Proteomes" id="UP000235739">
    <property type="component" value="Unassembled WGS sequence"/>
</dbReference>
<feature type="compositionally biased region" description="Basic and acidic residues" evidence="1">
    <location>
        <begin position="1"/>
        <end position="21"/>
    </location>
</feature>
<dbReference type="AlphaFoldDB" id="A0A2N7S0X7"/>
<sequence>MDSETPHPDFRPEAALRRDRAAQTPPASLFLGVIIWSDDTEQDPTVIADRNPVTLARTMAVMIHEMIDDSPAYAGAPEFLQSNPPPQDWRRLEDVDAWLEALREATPYPAYSFHQVPTTGGADGTNQTLVNRYLGTEFREREHALSADAPHVPRHEQSGPSHSL</sequence>
<feature type="region of interest" description="Disordered" evidence="1">
    <location>
        <begin position="140"/>
        <end position="164"/>
    </location>
</feature>